<feature type="region of interest" description="Disordered" evidence="1">
    <location>
        <begin position="115"/>
        <end position="169"/>
    </location>
</feature>
<proteinExistence type="predicted"/>
<dbReference type="OrthoDB" id="1925512at2759"/>
<name>A0A314ZID3_PRUYE</name>
<evidence type="ECO:0000313" key="3">
    <source>
        <dbReference type="Proteomes" id="UP000250321"/>
    </source>
</evidence>
<evidence type="ECO:0000313" key="2">
    <source>
        <dbReference type="EMBL" id="PQQ18133.1"/>
    </source>
</evidence>
<gene>
    <name evidence="2" type="ORF">Pyn_28629</name>
</gene>
<keyword evidence="3" id="KW-1185">Reference proteome</keyword>
<evidence type="ECO:0000256" key="1">
    <source>
        <dbReference type="SAM" id="MobiDB-lite"/>
    </source>
</evidence>
<organism evidence="2 3">
    <name type="scientific">Prunus yedoensis var. nudiflora</name>
    <dbReference type="NCBI Taxonomy" id="2094558"/>
    <lineage>
        <taxon>Eukaryota</taxon>
        <taxon>Viridiplantae</taxon>
        <taxon>Streptophyta</taxon>
        <taxon>Embryophyta</taxon>
        <taxon>Tracheophyta</taxon>
        <taxon>Spermatophyta</taxon>
        <taxon>Magnoliopsida</taxon>
        <taxon>eudicotyledons</taxon>
        <taxon>Gunneridae</taxon>
        <taxon>Pentapetalae</taxon>
        <taxon>rosids</taxon>
        <taxon>fabids</taxon>
        <taxon>Rosales</taxon>
        <taxon>Rosaceae</taxon>
        <taxon>Amygdaloideae</taxon>
        <taxon>Amygdaleae</taxon>
        <taxon>Prunus</taxon>
    </lineage>
</organism>
<sequence>MEMAAREVRVELEAARSKASVAEASRFEALSRLREAEDNVSKLKERLKLLPEPNKASSSKVTKAFAPHKFQGLEKEQSNDEKLLWALLEKKRKYQTPESPLGPSELLPLPSIYKRQRSTRAKPTAVTRTYSPRARTTPRLDARMLLGSSPSATIQKAAPLKQISPKMHA</sequence>
<dbReference type="EMBL" id="PJQY01000123">
    <property type="protein sequence ID" value="PQQ18133.1"/>
    <property type="molecule type" value="Genomic_DNA"/>
</dbReference>
<dbReference type="Proteomes" id="UP000250321">
    <property type="component" value="Unassembled WGS sequence"/>
</dbReference>
<accession>A0A314ZID3</accession>
<dbReference type="AlphaFoldDB" id="A0A314ZID3"/>
<comment type="caution">
    <text evidence="2">The sequence shown here is derived from an EMBL/GenBank/DDBJ whole genome shotgun (WGS) entry which is preliminary data.</text>
</comment>
<protein>
    <submittedName>
        <fullName evidence="2">Uncharacterized protein</fullName>
    </submittedName>
</protein>
<dbReference type="STRING" id="2094558.A0A314ZID3"/>
<reference evidence="2 3" key="1">
    <citation type="submission" date="2018-02" db="EMBL/GenBank/DDBJ databases">
        <title>Draft genome of wild Prunus yedoensis var. nudiflora.</title>
        <authorList>
            <person name="Baek S."/>
            <person name="Kim J.-H."/>
            <person name="Choi K."/>
            <person name="Kim G.-B."/>
            <person name="Cho A."/>
            <person name="Jang H."/>
            <person name="Shin C.-H."/>
            <person name="Yu H.-J."/>
            <person name="Mun J.-H."/>
        </authorList>
    </citation>
    <scope>NUCLEOTIDE SEQUENCE [LARGE SCALE GENOMIC DNA]</scope>
    <source>
        <strain evidence="3">cv. Jeju island</strain>
        <tissue evidence="2">Leaf</tissue>
    </source>
</reference>